<accession>A0A453GPM8</accession>
<dbReference type="Pfam" id="PF26578">
    <property type="entry name" value="LLG1"/>
    <property type="match status" value="1"/>
</dbReference>
<protein>
    <recommendedName>
        <fullName evidence="2">GPI-anchored protein LLG1-like domain-containing protein</fullName>
    </recommendedName>
</protein>
<feature type="chain" id="PRO_5019242982" description="GPI-anchored protein LLG1-like domain-containing protein" evidence="1">
    <location>
        <begin position="25"/>
        <end position="161"/>
    </location>
</feature>
<dbReference type="InterPro" id="IPR039307">
    <property type="entry name" value="LORELEI-like"/>
</dbReference>
<reference evidence="4" key="2">
    <citation type="journal article" date="2017" name="Nat. Plants">
        <title>The Aegilops tauschii genome reveals multiple impacts of transposons.</title>
        <authorList>
            <person name="Zhao G."/>
            <person name="Zou C."/>
            <person name="Li K."/>
            <person name="Wang K."/>
            <person name="Li T."/>
            <person name="Gao L."/>
            <person name="Zhang X."/>
            <person name="Wang H."/>
            <person name="Yang Z."/>
            <person name="Liu X."/>
            <person name="Jiang W."/>
            <person name="Mao L."/>
            <person name="Kong X."/>
            <person name="Jiao Y."/>
            <person name="Jia J."/>
        </authorList>
    </citation>
    <scope>NUCLEOTIDE SEQUENCE [LARGE SCALE GENOMIC DNA]</scope>
    <source>
        <strain evidence="4">cv. AL8/78</strain>
    </source>
</reference>
<dbReference type="Proteomes" id="UP000015105">
    <property type="component" value="Chromosome 3D"/>
</dbReference>
<dbReference type="AlphaFoldDB" id="A0A453GPM8"/>
<feature type="signal peptide" evidence="1">
    <location>
        <begin position="1"/>
        <end position="24"/>
    </location>
</feature>
<name>A0A453GPM8_AEGTS</name>
<proteinExistence type="predicted"/>
<evidence type="ECO:0000313" key="3">
    <source>
        <dbReference type="EnsemblPlants" id="AET3Gv21146000.1"/>
    </source>
</evidence>
<dbReference type="Gramene" id="AET3Gv21146000.1">
    <property type="protein sequence ID" value="AET3Gv21146000.1"/>
    <property type="gene ID" value="AET3Gv21146000"/>
</dbReference>
<sequence length="161" mass="17198">MALARRFLFLFPAAVLTWLASASASPFLSDRVFQASTGSTGRSLLQTKRDCPIDFEYQNYTIITSRCKGPQSPPTECCDAFKKFACPFAVYINNQSTNCADTMLTYINGRGSYPAGMFAAECLKGKQGVSCEGIPGIDTGVPSGGRRAHGISGSTAIEIVS</sequence>
<reference evidence="3" key="3">
    <citation type="journal article" date="2017" name="Nature">
        <title>Genome sequence of the progenitor of the wheat D genome Aegilops tauschii.</title>
        <authorList>
            <person name="Luo M.C."/>
            <person name="Gu Y.Q."/>
            <person name="Puiu D."/>
            <person name="Wang H."/>
            <person name="Twardziok S.O."/>
            <person name="Deal K.R."/>
            <person name="Huo N."/>
            <person name="Zhu T."/>
            <person name="Wang L."/>
            <person name="Wang Y."/>
            <person name="McGuire P.E."/>
            <person name="Liu S."/>
            <person name="Long H."/>
            <person name="Ramasamy R.K."/>
            <person name="Rodriguez J.C."/>
            <person name="Van S.L."/>
            <person name="Yuan L."/>
            <person name="Wang Z."/>
            <person name="Xia Z."/>
            <person name="Xiao L."/>
            <person name="Anderson O.D."/>
            <person name="Ouyang S."/>
            <person name="Liang Y."/>
            <person name="Zimin A.V."/>
            <person name="Pertea G."/>
            <person name="Qi P."/>
            <person name="Bennetzen J.L."/>
            <person name="Dai X."/>
            <person name="Dawson M.W."/>
            <person name="Muller H.G."/>
            <person name="Kugler K."/>
            <person name="Rivarola-Duarte L."/>
            <person name="Spannagl M."/>
            <person name="Mayer K.F.X."/>
            <person name="Lu F.H."/>
            <person name="Bevan M.W."/>
            <person name="Leroy P."/>
            <person name="Li P."/>
            <person name="You F.M."/>
            <person name="Sun Q."/>
            <person name="Liu Z."/>
            <person name="Lyons E."/>
            <person name="Wicker T."/>
            <person name="Salzberg S.L."/>
            <person name="Devos K.M."/>
            <person name="Dvorak J."/>
        </authorList>
    </citation>
    <scope>NUCLEOTIDE SEQUENCE [LARGE SCALE GENOMIC DNA]</scope>
    <source>
        <strain evidence="3">cv. AL8/78</strain>
    </source>
</reference>
<evidence type="ECO:0000313" key="4">
    <source>
        <dbReference type="Proteomes" id="UP000015105"/>
    </source>
</evidence>
<evidence type="ECO:0000259" key="2">
    <source>
        <dbReference type="Pfam" id="PF26578"/>
    </source>
</evidence>
<reference evidence="4" key="1">
    <citation type="journal article" date="2014" name="Science">
        <title>Ancient hybridizations among the ancestral genomes of bread wheat.</title>
        <authorList>
            <consortium name="International Wheat Genome Sequencing Consortium,"/>
            <person name="Marcussen T."/>
            <person name="Sandve S.R."/>
            <person name="Heier L."/>
            <person name="Spannagl M."/>
            <person name="Pfeifer M."/>
            <person name="Jakobsen K.S."/>
            <person name="Wulff B.B."/>
            <person name="Steuernagel B."/>
            <person name="Mayer K.F."/>
            <person name="Olsen O.A."/>
        </authorList>
    </citation>
    <scope>NUCLEOTIDE SEQUENCE [LARGE SCALE GENOMIC DNA]</scope>
    <source>
        <strain evidence="4">cv. AL8/78</strain>
    </source>
</reference>
<dbReference type="PANTHER" id="PTHR31533">
    <property type="entry name" value="GPI-ANCHORED PROTEIN LLG1-RELATED-RELATED"/>
    <property type="match status" value="1"/>
</dbReference>
<keyword evidence="4" id="KW-1185">Reference proteome</keyword>
<reference evidence="3" key="5">
    <citation type="journal article" date="2021" name="G3 (Bethesda)">
        <title>Aegilops tauschii genome assembly Aet v5.0 features greater sequence contiguity and improved annotation.</title>
        <authorList>
            <person name="Wang L."/>
            <person name="Zhu T."/>
            <person name="Rodriguez J.C."/>
            <person name="Deal K.R."/>
            <person name="Dubcovsky J."/>
            <person name="McGuire P.E."/>
            <person name="Lux T."/>
            <person name="Spannagl M."/>
            <person name="Mayer K.F.X."/>
            <person name="Baldrich P."/>
            <person name="Meyers B.C."/>
            <person name="Huo N."/>
            <person name="Gu Y.Q."/>
            <person name="Zhou H."/>
            <person name="Devos K.M."/>
            <person name="Bennetzen J.L."/>
            <person name="Unver T."/>
            <person name="Budak H."/>
            <person name="Gulick P.J."/>
            <person name="Galiba G."/>
            <person name="Kalapos B."/>
            <person name="Nelson D.R."/>
            <person name="Li P."/>
            <person name="You F.M."/>
            <person name="Luo M.C."/>
            <person name="Dvorak J."/>
        </authorList>
    </citation>
    <scope>NUCLEOTIDE SEQUENCE [LARGE SCALE GENOMIC DNA]</scope>
    <source>
        <strain evidence="3">cv. AL8/78</strain>
    </source>
</reference>
<dbReference type="InterPro" id="IPR058888">
    <property type="entry name" value="LLG1-like"/>
</dbReference>
<dbReference type="EnsemblPlants" id="AET3Gv21146000.1">
    <property type="protein sequence ID" value="AET3Gv21146000.1"/>
    <property type="gene ID" value="AET3Gv21146000"/>
</dbReference>
<organism evidence="3 4">
    <name type="scientific">Aegilops tauschii subsp. strangulata</name>
    <name type="common">Goatgrass</name>
    <dbReference type="NCBI Taxonomy" id="200361"/>
    <lineage>
        <taxon>Eukaryota</taxon>
        <taxon>Viridiplantae</taxon>
        <taxon>Streptophyta</taxon>
        <taxon>Embryophyta</taxon>
        <taxon>Tracheophyta</taxon>
        <taxon>Spermatophyta</taxon>
        <taxon>Magnoliopsida</taxon>
        <taxon>Liliopsida</taxon>
        <taxon>Poales</taxon>
        <taxon>Poaceae</taxon>
        <taxon>BOP clade</taxon>
        <taxon>Pooideae</taxon>
        <taxon>Triticodae</taxon>
        <taxon>Triticeae</taxon>
        <taxon>Triticinae</taxon>
        <taxon>Aegilops</taxon>
    </lineage>
</organism>
<evidence type="ECO:0000256" key="1">
    <source>
        <dbReference type="SAM" id="SignalP"/>
    </source>
</evidence>
<feature type="domain" description="GPI-anchored protein LLG1-like" evidence="2">
    <location>
        <begin position="53"/>
        <end position="129"/>
    </location>
</feature>
<keyword evidence="1" id="KW-0732">Signal</keyword>
<dbReference type="PANTHER" id="PTHR31533:SF27">
    <property type="entry name" value="PROLAMIN-LIKE DOMAIN-CONTAINING PROTEIN"/>
    <property type="match status" value="1"/>
</dbReference>
<reference evidence="3" key="4">
    <citation type="submission" date="2019-03" db="UniProtKB">
        <authorList>
            <consortium name="EnsemblPlants"/>
        </authorList>
    </citation>
    <scope>IDENTIFICATION</scope>
</reference>